<protein>
    <submittedName>
        <fullName evidence="1">Uncharacterized protein</fullName>
    </submittedName>
</protein>
<dbReference type="Proteomes" id="UP000753908">
    <property type="component" value="Unassembled WGS sequence"/>
</dbReference>
<proteinExistence type="predicted"/>
<name>A0A951PSS9_9CYAN</name>
<accession>A0A951PSS9</accession>
<organism evidence="1 2">
    <name type="scientific">Symplocastrum torsivum CPER-KK1</name>
    <dbReference type="NCBI Taxonomy" id="450513"/>
    <lineage>
        <taxon>Bacteria</taxon>
        <taxon>Bacillati</taxon>
        <taxon>Cyanobacteriota</taxon>
        <taxon>Cyanophyceae</taxon>
        <taxon>Oscillatoriophycideae</taxon>
        <taxon>Oscillatoriales</taxon>
        <taxon>Microcoleaceae</taxon>
        <taxon>Symplocastrum</taxon>
    </lineage>
</organism>
<reference evidence="1" key="2">
    <citation type="journal article" date="2022" name="Microbiol. Resour. Announc.">
        <title>Metagenome Sequencing to Explore Phylogenomics of Terrestrial Cyanobacteria.</title>
        <authorList>
            <person name="Ward R.D."/>
            <person name="Stajich J.E."/>
            <person name="Johansen J.R."/>
            <person name="Huntemann M."/>
            <person name="Clum A."/>
            <person name="Foster B."/>
            <person name="Foster B."/>
            <person name="Roux S."/>
            <person name="Palaniappan K."/>
            <person name="Varghese N."/>
            <person name="Mukherjee S."/>
            <person name="Reddy T.B.K."/>
            <person name="Daum C."/>
            <person name="Copeland A."/>
            <person name="Chen I.A."/>
            <person name="Ivanova N.N."/>
            <person name="Kyrpides N.C."/>
            <person name="Shapiro N."/>
            <person name="Eloe-Fadrosh E.A."/>
            <person name="Pietrasiak N."/>
        </authorList>
    </citation>
    <scope>NUCLEOTIDE SEQUENCE</scope>
    <source>
        <strain evidence="1">CPER-KK1</strain>
    </source>
</reference>
<reference evidence="1" key="1">
    <citation type="submission" date="2021-05" db="EMBL/GenBank/DDBJ databases">
        <authorList>
            <person name="Pietrasiak N."/>
            <person name="Ward R."/>
            <person name="Stajich J.E."/>
            <person name="Kurbessoian T."/>
        </authorList>
    </citation>
    <scope>NUCLEOTIDE SEQUENCE</scope>
    <source>
        <strain evidence="1">CPER-KK1</strain>
    </source>
</reference>
<comment type="caution">
    <text evidence="1">The sequence shown here is derived from an EMBL/GenBank/DDBJ whole genome shotgun (WGS) entry which is preliminary data.</text>
</comment>
<evidence type="ECO:0000313" key="1">
    <source>
        <dbReference type="EMBL" id="MBW4549108.1"/>
    </source>
</evidence>
<dbReference type="EMBL" id="JAHHIF010000082">
    <property type="protein sequence ID" value="MBW4549108.1"/>
    <property type="molecule type" value="Genomic_DNA"/>
</dbReference>
<sequence length="49" mass="5490">MIRDHMEVNTGGCRLGITSFSNAVATRTKARHCLNHDLRSVLLLLHEDS</sequence>
<dbReference type="AlphaFoldDB" id="A0A951PSS9"/>
<evidence type="ECO:0000313" key="2">
    <source>
        <dbReference type="Proteomes" id="UP000753908"/>
    </source>
</evidence>
<gene>
    <name evidence="1" type="ORF">KME25_32590</name>
</gene>